<reference evidence="1" key="1">
    <citation type="submission" date="2018-02" db="EMBL/GenBank/DDBJ databases">
        <title>Rhizophora mucronata_Transcriptome.</title>
        <authorList>
            <person name="Meera S.P."/>
            <person name="Sreeshan A."/>
            <person name="Augustine A."/>
        </authorList>
    </citation>
    <scope>NUCLEOTIDE SEQUENCE</scope>
    <source>
        <tissue evidence="1">Leaf</tissue>
    </source>
</reference>
<dbReference type="GO" id="GO:1990904">
    <property type="term" value="C:ribonucleoprotein complex"/>
    <property type="evidence" value="ECO:0007669"/>
    <property type="project" value="UniProtKB-KW"/>
</dbReference>
<name>A0A2P2KA27_RHIMU</name>
<sequence>MMLMSQIWKRMLMGTWRILKL</sequence>
<accession>A0A2P2KA27</accession>
<proteinExistence type="predicted"/>
<protein>
    <submittedName>
        <fullName evidence="1">U4/U6 small nuclear ribonucleoprotein Prp31</fullName>
    </submittedName>
</protein>
<dbReference type="EMBL" id="GGEC01022090">
    <property type="protein sequence ID" value="MBX02574.1"/>
    <property type="molecule type" value="Transcribed_RNA"/>
</dbReference>
<keyword evidence="1" id="KW-0687">Ribonucleoprotein</keyword>
<organism evidence="1">
    <name type="scientific">Rhizophora mucronata</name>
    <name type="common">Asiatic mangrove</name>
    <dbReference type="NCBI Taxonomy" id="61149"/>
    <lineage>
        <taxon>Eukaryota</taxon>
        <taxon>Viridiplantae</taxon>
        <taxon>Streptophyta</taxon>
        <taxon>Embryophyta</taxon>
        <taxon>Tracheophyta</taxon>
        <taxon>Spermatophyta</taxon>
        <taxon>Magnoliopsida</taxon>
        <taxon>eudicotyledons</taxon>
        <taxon>Gunneridae</taxon>
        <taxon>Pentapetalae</taxon>
        <taxon>rosids</taxon>
        <taxon>fabids</taxon>
        <taxon>Malpighiales</taxon>
        <taxon>Rhizophoraceae</taxon>
        <taxon>Rhizophora</taxon>
    </lineage>
</organism>
<dbReference type="AlphaFoldDB" id="A0A2P2KA27"/>
<evidence type="ECO:0000313" key="1">
    <source>
        <dbReference type="EMBL" id="MBX02574.1"/>
    </source>
</evidence>